<dbReference type="Pfam" id="PF12833">
    <property type="entry name" value="HTH_18"/>
    <property type="match status" value="1"/>
</dbReference>
<evidence type="ECO:0000256" key="4">
    <source>
        <dbReference type="ARBA" id="ARBA00022679"/>
    </source>
</evidence>
<dbReference type="PANTHER" id="PTHR43547">
    <property type="entry name" value="TWO-COMPONENT HISTIDINE KINASE"/>
    <property type="match status" value="1"/>
</dbReference>
<dbReference type="Gene3D" id="3.30.565.10">
    <property type="entry name" value="Histidine kinase-like ATPase, C-terminal domain"/>
    <property type="match status" value="1"/>
</dbReference>
<feature type="signal peptide" evidence="9">
    <location>
        <begin position="1"/>
        <end position="19"/>
    </location>
</feature>
<evidence type="ECO:0000256" key="5">
    <source>
        <dbReference type="ARBA" id="ARBA00022777"/>
    </source>
</evidence>
<evidence type="ECO:0000256" key="1">
    <source>
        <dbReference type="ARBA" id="ARBA00000085"/>
    </source>
</evidence>
<dbReference type="FunFam" id="3.30.565.10:FF:000006">
    <property type="entry name" value="Sensor histidine kinase WalK"/>
    <property type="match status" value="1"/>
</dbReference>
<dbReference type="GO" id="GO:0043565">
    <property type="term" value="F:sequence-specific DNA binding"/>
    <property type="evidence" value="ECO:0007669"/>
    <property type="project" value="InterPro"/>
</dbReference>
<dbReference type="PROSITE" id="PS50109">
    <property type="entry name" value="HIS_KIN"/>
    <property type="match status" value="1"/>
</dbReference>
<keyword evidence="5" id="KW-0418">Kinase</keyword>
<gene>
    <name evidence="13" type="ORF">KK062_26785</name>
</gene>
<protein>
    <recommendedName>
        <fullName evidence="2">histidine kinase</fullName>
        <ecNumber evidence="2">2.7.13.3</ecNumber>
    </recommendedName>
</protein>
<keyword evidence="6" id="KW-0805">Transcription regulation</keyword>
<keyword evidence="3 8" id="KW-0597">Phosphoprotein</keyword>
<dbReference type="PROSITE" id="PS50110">
    <property type="entry name" value="RESPONSE_REGULATORY"/>
    <property type="match status" value="1"/>
</dbReference>
<keyword evidence="4" id="KW-0808">Transferase</keyword>
<accession>A0AAP2E523</accession>
<reference evidence="13 14" key="1">
    <citation type="submission" date="2021-05" db="EMBL/GenBank/DDBJ databases">
        <title>A Polyphasic approach of four new species of the genus Ohtaekwangia: Ohtaekwangia histidinii sp. nov., Ohtaekwangia cretensis sp. nov., Ohtaekwangia indiensis sp. nov., Ohtaekwangia reichenbachii sp. nov. from diverse environment.</title>
        <authorList>
            <person name="Octaviana S."/>
        </authorList>
    </citation>
    <scope>NUCLEOTIDE SEQUENCE [LARGE SCALE GENOMIC DNA]</scope>
    <source>
        <strain evidence="13 14">PWU5</strain>
    </source>
</reference>
<feature type="modified residue" description="4-aspartylphosphate" evidence="8">
    <location>
        <position position="1171"/>
    </location>
</feature>
<dbReference type="InterPro" id="IPR013783">
    <property type="entry name" value="Ig-like_fold"/>
</dbReference>
<dbReference type="InterPro" id="IPR003594">
    <property type="entry name" value="HATPase_dom"/>
</dbReference>
<feature type="domain" description="HTH araC/xylS-type" evidence="10">
    <location>
        <begin position="1272"/>
        <end position="1371"/>
    </location>
</feature>
<dbReference type="SMART" id="SM00387">
    <property type="entry name" value="HATPase_c"/>
    <property type="match status" value="1"/>
</dbReference>
<dbReference type="SUPFAM" id="SSF63829">
    <property type="entry name" value="Calcium-dependent phosphotriesterase"/>
    <property type="match status" value="3"/>
</dbReference>
<dbReference type="Pfam" id="PF02518">
    <property type="entry name" value="HATPase_c"/>
    <property type="match status" value="1"/>
</dbReference>
<dbReference type="InterPro" id="IPR003661">
    <property type="entry name" value="HisK_dim/P_dom"/>
</dbReference>
<dbReference type="EC" id="2.7.13.3" evidence="2"/>
<evidence type="ECO:0000313" key="13">
    <source>
        <dbReference type="EMBL" id="MBT1711877.1"/>
    </source>
</evidence>
<dbReference type="InterPro" id="IPR009057">
    <property type="entry name" value="Homeodomain-like_sf"/>
</dbReference>
<dbReference type="GO" id="GO:0000155">
    <property type="term" value="F:phosphorelay sensor kinase activity"/>
    <property type="evidence" value="ECO:0007669"/>
    <property type="project" value="InterPro"/>
</dbReference>
<dbReference type="InterPro" id="IPR036097">
    <property type="entry name" value="HisK_dim/P_sf"/>
</dbReference>
<proteinExistence type="predicted"/>
<feature type="domain" description="Response regulatory" evidence="12">
    <location>
        <begin position="1123"/>
        <end position="1238"/>
    </location>
</feature>
<dbReference type="SMART" id="SM00342">
    <property type="entry name" value="HTH_ARAC"/>
    <property type="match status" value="1"/>
</dbReference>
<dbReference type="Proteomes" id="UP001319080">
    <property type="component" value="Unassembled WGS sequence"/>
</dbReference>
<keyword evidence="9" id="KW-0732">Signal</keyword>
<sequence length="1375" mass="153863">MIKYLAFAFLSLAAATGYANPWPYQHIDKRDGLSNSAITSIYMDRSDYVWFGTWDGLNRYDGTTIKIYKPDSFNKGTISNNIVRDFLEDKDGNLWVVTHKGINKYNGDTDTFQSYQTSLNGLPFQEYSLRACLGPDSAVWTTFIGQGISRYAAAQNAFVPVAFRDIDSQWLKNVAGMGSHQGLMYLLGTDGKLICTLNNKPVFSKTLAAPGAIRLHRFFRLHNTFYLGLSTREGGVFLINLSDLASEPHALPLSAFPVSSISENKDHTAVWIGTEAGDVYRVTASPTGVFTTENMAAYFSQFAQAQRKILTITETRQDLLWIGTDGDGLFKFLTRNNPFRSIVAGPAGGGNLSNSIVRSVFHDTDGTLYVGTRSGGLNILRPDQPETTVLNTARGLSNNTVLSLRKDRTGNLWIGTDGEGIDMLEKRTGRIRHFPRDFENNTGLTFGNVYAICIDAYGALWLGTSGHGVIQLVVTATPRGTYRLESHRQITYGNAAGDEATINSNVVYTVVEETPNILWFGTRGAGVYRYNSLADKIEEHIHTGSGTPNRLSNDDVLSLFLGSKEELWIGTSGGLNRISLHRRPYHNLHYTQHDGLPSNTIHGIQEDYSGAIWLSTNNGLVLFDPVRGSFKSFDANDGLQNHEYTDGASFHAAGAEALYFGGINGLDIIQPARLDTIRYFPRLTLAEFLLRNVPVMPGDSNAVLRKHIDHTAAIDLDYDQNFLSFHFTTLDYWNKQRTQYKYRLENFDKDWNLIHQQSVINLTNIPPGQYTLVINYTNENGVWSPAPKSIAITIAPPFWKTNWAYAVYFLLLAGVQAGIVLYIRRRAREKRAAAMHHFRLQQEKELNDYKLRFFTNIAHEFRTPLTLIFGPVITLIKKASSVQEKNQLNTIYNNSLRLQKLIDELIQFRKIESGKEKVNVAPAELVAFTQEIVASFDQHALDHDVNLEFIPAAEAMHGWIDARKLEKILINLVSNAIKYNVKGGAVTVRLHEHDGQAQFIVEDSGIGIAPDAQEKIFDAFYQNPGAVSVDPGISKSTGIGLSLTRSLVQIHQGQLLLRSQPGKGSVFTITLPIAREAYQVPDDNNIFLPVTNLAETVSQEFGYRPVEAPREPQEPDTEARPYSILVVDDNPQIVILLQNILADKYHVLTATQGREALHLLEEEKVDLVISDVLMPEMDGLALCRNIKDNIQTSHIPVILLTAKGEIEDRIEGLQVGADSYIPKPFHPEHLFIRIEKLIKTREQARKRFANLAEVELGQLSTGIGEKDDEFFGKITACIQRHLNDPEFTADVMSDEIGMSKASLYKKVKALTSQTPHGLIKQYRLRKAADLLKDGTMSVSEVIYETGFNSRSYFYKSFNEMFHCHPKDFGRTRESG</sequence>
<evidence type="ECO:0000313" key="14">
    <source>
        <dbReference type="Proteomes" id="UP001319080"/>
    </source>
</evidence>
<dbReference type="InterPro" id="IPR015943">
    <property type="entry name" value="WD40/YVTN_repeat-like_dom_sf"/>
</dbReference>
<evidence type="ECO:0000259" key="12">
    <source>
        <dbReference type="PROSITE" id="PS50110"/>
    </source>
</evidence>
<dbReference type="Gene3D" id="2.130.10.10">
    <property type="entry name" value="YVTN repeat-like/Quinoprotein amine dehydrogenase"/>
    <property type="match status" value="2"/>
</dbReference>
<dbReference type="FunFam" id="2.60.40.10:FF:000791">
    <property type="entry name" value="Two-component system sensor histidine kinase/response regulator"/>
    <property type="match status" value="1"/>
</dbReference>
<dbReference type="Gene3D" id="2.60.40.10">
    <property type="entry name" value="Immunoglobulins"/>
    <property type="match status" value="1"/>
</dbReference>
<feature type="domain" description="Histidine kinase" evidence="11">
    <location>
        <begin position="856"/>
        <end position="1075"/>
    </location>
</feature>
<evidence type="ECO:0000259" key="10">
    <source>
        <dbReference type="PROSITE" id="PS01124"/>
    </source>
</evidence>
<evidence type="ECO:0000256" key="3">
    <source>
        <dbReference type="ARBA" id="ARBA00022553"/>
    </source>
</evidence>
<name>A0AAP2E523_9BACT</name>
<dbReference type="SUPFAM" id="SSF55874">
    <property type="entry name" value="ATPase domain of HSP90 chaperone/DNA topoisomerase II/histidine kinase"/>
    <property type="match status" value="1"/>
</dbReference>
<comment type="caution">
    <text evidence="13">The sequence shown here is derived from an EMBL/GenBank/DDBJ whole genome shotgun (WGS) entry which is preliminary data.</text>
</comment>
<evidence type="ECO:0000256" key="2">
    <source>
        <dbReference type="ARBA" id="ARBA00012438"/>
    </source>
</evidence>
<dbReference type="EMBL" id="JAHESE010000043">
    <property type="protein sequence ID" value="MBT1711877.1"/>
    <property type="molecule type" value="Genomic_DNA"/>
</dbReference>
<feature type="chain" id="PRO_5042993101" description="histidine kinase" evidence="9">
    <location>
        <begin position="20"/>
        <end position="1375"/>
    </location>
</feature>
<dbReference type="Pfam" id="PF07495">
    <property type="entry name" value="Y_Y_Y"/>
    <property type="match status" value="1"/>
</dbReference>
<dbReference type="GO" id="GO:0003700">
    <property type="term" value="F:DNA-binding transcription factor activity"/>
    <property type="evidence" value="ECO:0007669"/>
    <property type="project" value="InterPro"/>
</dbReference>
<evidence type="ECO:0000256" key="7">
    <source>
        <dbReference type="ARBA" id="ARBA00023163"/>
    </source>
</evidence>
<evidence type="ECO:0000259" key="11">
    <source>
        <dbReference type="PROSITE" id="PS50109"/>
    </source>
</evidence>
<dbReference type="SUPFAM" id="SSF47384">
    <property type="entry name" value="Homodimeric domain of signal transducing histidine kinase"/>
    <property type="match status" value="1"/>
</dbReference>
<dbReference type="PROSITE" id="PS01124">
    <property type="entry name" value="HTH_ARAC_FAMILY_2"/>
    <property type="match status" value="1"/>
</dbReference>
<dbReference type="PANTHER" id="PTHR43547:SF2">
    <property type="entry name" value="HYBRID SIGNAL TRANSDUCTION HISTIDINE KINASE C"/>
    <property type="match status" value="1"/>
</dbReference>
<dbReference type="Gene3D" id="1.10.287.130">
    <property type="match status" value="1"/>
</dbReference>
<comment type="catalytic activity">
    <reaction evidence="1">
        <text>ATP + protein L-histidine = ADP + protein N-phospho-L-histidine.</text>
        <dbReference type="EC" id="2.7.13.3"/>
    </reaction>
</comment>
<dbReference type="InterPro" id="IPR004358">
    <property type="entry name" value="Sig_transdc_His_kin-like_C"/>
</dbReference>
<evidence type="ECO:0000256" key="6">
    <source>
        <dbReference type="ARBA" id="ARBA00023015"/>
    </source>
</evidence>
<dbReference type="InterPro" id="IPR011110">
    <property type="entry name" value="Reg_prop"/>
</dbReference>
<keyword evidence="14" id="KW-1185">Reference proteome</keyword>
<dbReference type="Gene3D" id="1.10.10.60">
    <property type="entry name" value="Homeodomain-like"/>
    <property type="match status" value="1"/>
</dbReference>
<dbReference type="InterPro" id="IPR001789">
    <property type="entry name" value="Sig_transdc_resp-reg_receiver"/>
</dbReference>
<dbReference type="SUPFAM" id="SSF52172">
    <property type="entry name" value="CheY-like"/>
    <property type="match status" value="1"/>
</dbReference>
<dbReference type="CDD" id="cd00082">
    <property type="entry name" value="HisKA"/>
    <property type="match status" value="1"/>
</dbReference>
<dbReference type="SUPFAM" id="SSF46689">
    <property type="entry name" value="Homeodomain-like"/>
    <property type="match status" value="1"/>
</dbReference>
<dbReference type="Pfam" id="PF07494">
    <property type="entry name" value="Reg_prop"/>
    <property type="match status" value="5"/>
</dbReference>
<dbReference type="SMART" id="SM00448">
    <property type="entry name" value="REC"/>
    <property type="match status" value="1"/>
</dbReference>
<evidence type="ECO:0000256" key="8">
    <source>
        <dbReference type="PROSITE-ProRule" id="PRU00169"/>
    </source>
</evidence>
<dbReference type="Pfam" id="PF00072">
    <property type="entry name" value="Response_reg"/>
    <property type="match status" value="1"/>
</dbReference>
<evidence type="ECO:0000256" key="9">
    <source>
        <dbReference type="SAM" id="SignalP"/>
    </source>
</evidence>
<keyword evidence="7" id="KW-0804">Transcription</keyword>
<dbReference type="SMART" id="SM00388">
    <property type="entry name" value="HisKA"/>
    <property type="match status" value="1"/>
</dbReference>
<dbReference type="InterPro" id="IPR018060">
    <property type="entry name" value="HTH_AraC"/>
</dbReference>
<dbReference type="PRINTS" id="PR00344">
    <property type="entry name" value="BCTRLSENSOR"/>
</dbReference>
<dbReference type="InterPro" id="IPR011006">
    <property type="entry name" value="CheY-like_superfamily"/>
</dbReference>
<dbReference type="Gene3D" id="3.40.50.2300">
    <property type="match status" value="1"/>
</dbReference>
<dbReference type="InterPro" id="IPR005467">
    <property type="entry name" value="His_kinase_dom"/>
</dbReference>
<organism evidence="13 14">
    <name type="scientific">Dawidia cretensis</name>
    <dbReference type="NCBI Taxonomy" id="2782350"/>
    <lineage>
        <taxon>Bacteria</taxon>
        <taxon>Pseudomonadati</taxon>
        <taxon>Bacteroidota</taxon>
        <taxon>Cytophagia</taxon>
        <taxon>Cytophagales</taxon>
        <taxon>Chryseotaleaceae</taxon>
        <taxon>Dawidia</taxon>
    </lineage>
</organism>
<dbReference type="InterPro" id="IPR036890">
    <property type="entry name" value="HATPase_C_sf"/>
</dbReference>
<dbReference type="Pfam" id="PF00512">
    <property type="entry name" value="HisKA"/>
    <property type="match status" value="1"/>
</dbReference>
<dbReference type="InterPro" id="IPR011123">
    <property type="entry name" value="Y_Y_Y"/>
</dbReference>